<dbReference type="InterPro" id="IPR050570">
    <property type="entry name" value="Cell_wall_metabolism_enzyme"/>
</dbReference>
<dbReference type="Gene3D" id="2.70.70.10">
    <property type="entry name" value="Glucose Permease (Domain IIA)"/>
    <property type="match status" value="1"/>
</dbReference>
<dbReference type="PANTHER" id="PTHR21666:SF270">
    <property type="entry name" value="MUREIN HYDROLASE ACTIVATOR ENVC"/>
    <property type="match status" value="1"/>
</dbReference>
<keyword evidence="3" id="KW-1185">Reference proteome</keyword>
<dbReference type="SUPFAM" id="SSF51261">
    <property type="entry name" value="Duplicated hybrid motif"/>
    <property type="match status" value="1"/>
</dbReference>
<evidence type="ECO:0000313" key="3">
    <source>
        <dbReference type="Proteomes" id="UP000601108"/>
    </source>
</evidence>
<feature type="domain" description="M23ase beta-sheet core" evidence="1">
    <location>
        <begin position="95"/>
        <end position="179"/>
    </location>
</feature>
<sequence length="205" mass="23339">MNKFLLLVLILFFCKNEKKIFSFLTVNEKYTKEIDVIQDKSQKYNSLFKKNPDFIATSFDYPVGKPNAKGYYDAQKFKENNHLGNDWNGLGGGNTDHGDSIYAIANGYVSFAKDIEGGWGKVIRIIHKYKRKYYESIYAHCNSIGVKEADFVKKGALIATIGNANGMYLAHLHLEIRDNIYMDIGRGYAKNTSGYLDPSKFINKN</sequence>
<dbReference type="Pfam" id="PF01551">
    <property type="entry name" value="Peptidase_M23"/>
    <property type="match status" value="1"/>
</dbReference>
<dbReference type="EMBL" id="BMWS01000026">
    <property type="protein sequence ID" value="GGX28881.1"/>
    <property type="molecule type" value="Genomic_DNA"/>
</dbReference>
<comment type="caution">
    <text evidence="2">The sequence shown here is derived from an EMBL/GenBank/DDBJ whole genome shotgun (WGS) entry which is preliminary data.</text>
</comment>
<dbReference type="InterPro" id="IPR016047">
    <property type="entry name" value="M23ase_b-sheet_dom"/>
</dbReference>
<dbReference type="RefSeq" id="WP_027413018.1">
    <property type="nucleotide sequence ID" value="NZ_BMWS01000026.1"/>
</dbReference>
<evidence type="ECO:0000313" key="2">
    <source>
        <dbReference type="EMBL" id="GGX28881.1"/>
    </source>
</evidence>
<dbReference type="GO" id="GO:0004222">
    <property type="term" value="F:metalloendopeptidase activity"/>
    <property type="evidence" value="ECO:0007669"/>
    <property type="project" value="TreeGrafter"/>
</dbReference>
<dbReference type="Proteomes" id="UP000601108">
    <property type="component" value="Unassembled WGS sequence"/>
</dbReference>
<accession>A0A918K041</accession>
<dbReference type="PANTHER" id="PTHR21666">
    <property type="entry name" value="PEPTIDASE-RELATED"/>
    <property type="match status" value="1"/>
</dbReference>
<name>A0A918K041_9FLAO</name>
<dbReference type="InterPro" id="IPR011055">
    <property type="entry name" value="Dup_hybrid_motif"/>
</dbReference>
<evidence type="ECO:0000259" key="1">
    <source>
        <dbReference type="Pfam" id="PF01551"/>
    </source>
</evidence>
<dbReference type="CDD" id="cd12797">
    <property type="entry name" value="M23_peptidase"/>
    <property type="match status" value="1"/>
</dbReference>
<dbReference type="PROSITE" id="PS50890">
    <property type="entry name" value="PUA"/>
    <property type="match status" value="1"/>
</dbReference>
<dbReference type="AlphaFoldDB" id="A0A918K041"/>
<organism evidence="2 3">
    <name type="scientific">Aquimarina muelleri</name>
    <dbReference type="NCBI Taxonomy" id="279356"/>
    <lineage>
        <taxon>Bacteria</taxon>
        <taxon>Pseudomonadati</taxon>
        <taxon>Bacteroidota</taxon>
        <taxon>Flavobacteriia</taxon>
        <taxon>Flavobacteriales</taxon>
        <taxon>Flavobacteriaceae</taxon>
        <taxon>Aquimarina</taxon>
    </lineage>
</organism>
<protein>
    <submittedName>
        <fullName evidence="2">Peptidase M23</fullName>
    </submittedName>
</protein>
<proteinExistence type="predicted"/>
<gene>
    <name evidence="2" type="primary">nlpD</name>
    <name evidence="2" type="ORF">GCM10007384_32590</name>
</gene>
<reference evidence="2 3" key="1">
    <citation type="journal article" date="2014" name="Int. J. Syst. Evol. Microbiol.">
        <title>Complete genome sequence of Corynebacterium casei LMG S-19264T (=DSM 44701T), isolated from a smear-ripened cheese.</title>
        <authorList>
            <consortium name="US DOE Joint Genome Institute (JGI-PGF)"/>
            <person name="Walter F."/>
            <person name="Albersmeier A."/>
            <person name="Kalinowski J."/>
            <person name="Ruckert C."/>
        </authorList>
    </citation>
    <scope>NUCLEOTIDE SEQUENCE [LARGE SCALE GENOMIC DNA]</scope>
    <source>
        <strain evidence="2 3">KCTC 12285</strain>
    </source>
</reference>